<reference evidence="1" key="1">
    <citation type="submission" date="2021-08" db="EMBL/GenBank/DDBJ databases">
        <title>WGS assembly of Ceratopteris richardii.</title>
        <authorList>
            <person name="Marchant D.B."/>
            <person name="Chen G."/>
            <person name="Jenkins J."/>
            <person name="Shu S."/>
            <person name="Leebens-Mack J."/>
            <person name="Grimwood J."/>
            <person name="Schmutz J."/>
            <person name="Soltis P."/>
            <person name="Soltis D."/>
            <person name="Chen Z.-H."/>
        </authorList>
    </citation>
    <scope>NUCLEOTIDE SEQUENCE</scope>
    <source>
        <strain evidence="1">Whitten #5841</strain>
        <tissue evidence="1">Leaf</tissue>
    </source>
</reference>
<protein>
    <recommendedName>
        <fullName evidence="3">NFX1-type zinc finger-containing protein 1</fullName>
    </recommendedName>
</protein>
<dbReference type="InterPro" id="IPR019734">
    <property type="entry name" value="TPR_rpt"/>
</dbReference>
<dbReference type="Proteomes" id="UP000825935">
    <property type="component" value="Chromosome 4"/>
</dbReference>
<dbReference type="InterPro" id="IPR011990">
    <property type="entry name" value="TPR-like_helical_dom_sf"/>
</dbReference>
<keyword evidence="2" id="KW-1185">Reference proteome</keyword>
<dbReference type="SUPFAM" id="SSF48452">
    <property type="entry name" value="TPR-like"/>
    <property type="match status" value="1"/>
</dbReference>
<dbReference type="EMBL" id="CM035409">
    <property type="protein sequence ID" value="KAH7440313.1"/>
    <property type="molecule type" value="Genomic_DNA"/>
</dbReference>
<dbReference type="AlphaFoldDB" id="A0A8T2V2Z7"/>
<organism evidence="1 2">
    <name type="scientific">Ceratopteris richardii</name>
    <name type="common">Triangle waterfern</name>
    <dbReference type="NCBI Taxonomy" id="49495"/>
    <lineage>
        <taxon>Eukaryota</taxon>
        <taxon>Viridiplantae</taxon>
        <taxon>Streptophyta</taxon>
        <taxon>Embryophyta</taxon>
        <taxon>Tracheophyta</taxon>
        <taxon>Polypodiopsida</taxon>
        <taxon>Polypodiidae</taxon>
        <taxon>Polypodiales</taxon>
        <taxon>Pteridineae</taxon>
        <taxon>Pteridaceae</taxon>
        <taxon>Parkerioideae</taxon>
        <taxon>Ceratopteris</taxon>
    </lineage>
</organism>
<sequence length="721" mass="80543">MHAQGIVIQEVMTILCAQRYVIVSILYVSIIAKDSVMALTHVLHVLCKLKKCSLNVAILHGCYALSVSEFVRCAASCQKTLDCSHPCQEECWKPCPPCSMQVQKYLPECGHYVQTSCSKPIQSIKCTASCKKMLKCSHPCQEECSEICTTSCEVLVERTLPCGHSVEIPCYENPSSYLCPNPCGKLIPECLHICQGTCGTCKQGKAHVPCLQMCTKSLPCGHFAQAACFVPIQSVRCESPCTKVLACSHACQEQCGMMCTASCERIVETVLSCGHSAEIPCHIDHRTYVCPKPCRKKLPDCLHTCKGTCGTCHRAQGHVKCSKTCGRSLPCGHICLYPCHMVCPPCPMPCQKGCVHGVCPNKCGYPCLQCMEKCEWKHHACELLCYEICSRPRCDLPCENLLQCGHPCSGICGEPCPYFCRSCTLGFRSEIGKGKSDESDRLFELQDCGHIFGVRSLDAWMETEQCESWASAILPKSCPECETPITSSFRYSNVLKQRFHQIEQTKKRILEIYHINEGTFFLLRSQYHRAVREFLAVLEINGNSHEAHLRLGCLLYLQSNYWQSIVLLRHLVKHSPLNTAVKELHSGKERAKAWSRGRRNRKLMALIENLEMEQLPCEVQANKQQAIEALLQWAAALSNIGRASSATTACEISLKEEPNNEVAEQVLKLLRNGKRIPKDTLAATLREAGKKGRWYQCPKGHYHVAREFGLKCPDCNKDNCT</sequence>
<dbReference type="SMART" id="SM00028">
    <property type="entry name" value="TPR"/>
    <property type="match status" value="3"/>
</dbReference>
<dbReference type="GO" id="GO:0000977">
    <property type="term" value="F:RNA polymerase II transcription regulatory region sequence-specific DNA binding"/>
    <property type="evidence" value="ECO:0007669"/>
    <property type="project" value="TreeGrafter"/>
</dbReference>
<evidence type="ECO:0000313" key="2">
    <source>
        <dbReference type="Proteomes" id="UP000825935"/>
    </source>
</evidence>
<dbReference type="GO" id="GO:0005634">
    <property type="term" value="C:nucleus"/>
    <property type="evidence" value="ECO:0007669"/>
    <property type="project" value="TreeGrafter"/>
</dbReference>
<evidence type="ECO:0000313" key="1">
    <source>
        <dbReference type="EMBL" id="KAH7440313.1"/>
    </source>
</evidence>
<name>A0A8T2V2Z7_CERRI</name>
<dbReference type="OMA" id="RPNECSI"/>
<dbReference type="PANTHER" id="PTHR12360:SF12">
    <property type="entry name" value="TRANSCRIPTIONAL REPRESSOR NF-X1"/>
    <property type="match status" value="1"/>
</dbReference>
<dbReference type="GO" id="GO:0000981">
    <property type="term" value="F:DNA-binding transcription factor activity, RNA polymerase II-specific"/>
    <property type="evidence" value="ECO:0007669"/>
    <property type="project" value="TreeGrafter"/>
</dbReference>
<gene>
    <name evidence="1" type="ORF">KP509_04G101100</name>
</gene>
<dbReference type="InterPro" id="IPR034078">
    <property type="entry name" value="NFX1_fam"/>
</dbReference>
<proteinExistence type="predicted"/>
<dbReference type="Gene3D" id="1.25.40.10">
    <property type="entry name" value="Tetratricopeptide repeat domain"/>
    <property type="match status" value="1"/>
</dbReference>
<dbReference type="OrthoDB" id="2015322at2759"/>
<evidence type="ECO:0008006" key="3">
    <source>
        <dbReference type="Google" id="ProtNLM"/>
    </source>
</evidence>
<accession>A0A8T2V2Z7</accession>
<dbReference type="PANTHER" id="PTHR12360">
    <property type="entry name" value="NUCLEAR TRANSCRIPTION FACTOR, X-BOX BINDING 1 NFX1"/>
    <property type="match status" value="1"/>
</dbReference>
<comment type="caution">
    <text evidence="1">The sequence shown here is derived from an EMBL/GenBank/DDBJ whole genome shotgun (WGS) entry which is preliminary data.</text>
</comment>